<dbReference type="Proteomes" id="UP000462931">
    <property type="component" value="Unassembled WGS sequence"/>
</dbReference>
<gene>
    <name evidence="1" type="ORF">GJJ64_01385</name>
</gene>
<dbReference type="RefSeq" id="WP_154285984.1">
    <property type="nucleotide sequence ID" value="NZ_WKJI01000001.1"/>
</dbReference>
<keyword evidence="2" id="KW-1185">Reference proteome</keyword>
<comment type="caution">
    <text evidence="1">The sequence shown here is derived from an EMBL/GenBank/DDBJ whole genome shotgun (WGS) entry which is preliminary data.</text>
</comment>
<evidence type="ECO:0000313" key="1">
    <source>
        <dbReference type="EMBL" id="MRX45832.1"/>
    </source>
</evidence>
<accession>A0A7K0FJ53</accession>
<dbReference type="AlphaFoldDB" id="A0A7K0FJ53"/>
<proteinExistence type="predicted"/>
<organism evidence="1 2">
    <name type="scientific">Pedobacter puniceum</name>
    <dbReference type="NCBI Taxonomy" id="2666136"/>
    <lineage>
        <taxon>Bacteria</taxon>
        <taxon>Pseudomonadati</taxon>
        <taxon>Bacteroidota</taxon>
        <taxon>Sphingobacteriia</taxon>
        <taxon>Sphingobacteriales</taxon>
        <taxon>Sphingobacteriaceae</taxon>
        <taxon>Pedobacter</taxon>
    </lineage>
</organism>
<reference evidence="1 2" key="1">
    <citation type="submission" date="2019-11" db="EMBL/GenBank/DDBJ databases">
        <authorList>
            <person name="Cheng Q."/>
            <person name="Yang Z."/>
        </authorList>
    </citation>
    <scope>NUCLEOTIDE SEQUENCE [LARGE SCALE GENOMIC DNA]</scope>
    <source>
        <strain evidence="1 2">HX-22-1</strain>
    </source>
</reference>
<dbReference type="EMBL" id="WKJI01000001">
    <property type="protein sequence ID" value="MRX45832.1"/>
    <property type="molecule type" value="Genomic_DNA"/>
</dbReference>
<protein>
    <submittedName>
        <fullName evidence="1">Uncharacterized protein</fullName>
    </submittedName>
</protein>
<evidence type="ECO:0000313" key="2">
    <source>
        <dbReference type="Proteomes" id="UP000462931"/>
    </source>
</evidence>
<name>A0A7K0FJ53_9SPHI</name>
<sequence length="90" mass="10334">MSDYKFQVLKTIEALEEIESILYTRMLNLAAEGELKEISDAFEVGDVVPFKYEDLKNIQDPNVNLLMNIFNDVVNAKEKFENLFPDTSAI</sequence>